<keyword evidence="1" id="KW-0472">Membrane</keyword>
<dbReference type="InterPro" id="IPR013103">
    <property type="entry name" value="RVT_2"/>
</dbReference>
<evidence type="ECO:0000256" key="1">
    <source>
        <dbReference type="SAM" id="Phobius"/>
    </source>
</evidence>
<name>A0ABM3ZUJ3_ZIZJJ</name>
<evidence type="ECO:0000313" key="4">
    <source>
        <dbReference type="RefSeq" id="XP_060668148.1"/>
    </source>
</evidence>
<evidence type="ECO:0000259" key="2">
    <source>
        <dbReference type="Pfam" id="PF07727"/>
    </source>
</evidence>
<evidence type="ECO:0000313" key="3">
    <source>
        <dbReference type="Proteomes" id="UP001652623"/>
    </source>
</evidence>
<feature type="transmembrane region" description="Helical" evidence="1">
    <location>
        <begin position="142"/>
        <end position="160"/>
    </location>
</feature>
<dbReference type="PANTHER" id="PTHR11439:SF463">
    <property type="entry name" value="REVERSE TRANSCRIPTASE TY1_COPIA-TYPE DOMAIN-CONTAINING PROTEIN"/>
    <property type="match status" value="1"/>
</dbReference>
<protein>
    <submittedName>
        <fullName evidence="4">Uncharacterized mitochondrial protein AtMg00810-like</fullName>
    </submittedName>
</protein>
<proteinExistence type="predicted"/>
<keyword evidence="1" id="KW-1133">Transmembrane helix</keyword>
<dbReference type="PANTHER" id="PTHR11439">
    <property type="entry name" value="GAG-POL-RELATED RETROTRANSPOSON"/>
    <property type="match status" value="1"/>
</dbReference>
<accession>A0ABM3ZUJ3</accession>
<dbReference type="GeneID" id="132799703"/>
<dbReference type="Pfam" id="PF07727">
    <property type="entry name" value="RVT_2"/>
    <property type="match status" value="1"/>
</dbReference>
<dbReference type="Proteomes" id="UP001652623">
    <property type="component" value="Chromosome 10"/>
</dbReference>
<reference evidence="4" key="1">
    <citation type="submission" date="2025-08" db="UniProtKB">
        <authorList>
            <consortium name="RefSeq"/>
        </authorList>
    </citation>
    <scope>IDENTIFICATION</scope>
    <source>
        <tissue evidence="4">Seedling</tissue>
    </source>
</reference>
<keyword evidence="3" id="KW-1185">Reference proteome</keyword>
<feature type="domain" description="Reverse transcriptase Ty1/copia-type" evidence="2">
    <location>
        <begin position="50"/>
        <end position="116"/>
    </location>
</feature>
<keyword evidence="1" id="KW-0812">Transmembrane</keyword>
<feature type="transmembrane region" description="Helical" evidence="1">
    <location>
        <begin position="70"/>
        <end position="90"/>
    </location>
</feature>
<organism evidence="3 4">
    <name type="scientific">Ziziphus jujuba</name>
    <name type="common">Chinese jujube</name>
    <name type="synonym">Ziziphus sativa</name>
    <dbReference type="NCBI Taxonomy" id="326968"/>
    <lineage>
        <taxon>Eukaryota</taxon>
        <taxon>Viridiplantae</taxon>
        <taxon>Streptophyta</taxon>
        <taxon>Embryophyta</taxon>
        <taxon>Tracheophyta</taxon>
        <taxon>Spermatophyta</taxon>
        <taxon>Magnoliopsida</taxon>
        <taxon>eudicotyledons</taxon>
        <taxon>Gunneridae</taxon>
        <taxon>Pentapetalae</taxon>
        <taxon>rosids</taxon>
        <taxon>fabids</taxon>
        <taxon>Rosales</taxon>
        <taxon>Rhamnaceae</taxon>
        <taxon>Paliureae</taxon>
        <taxon>Ziziphus</taxon>
    </lineage>
</organism>
<gene>
    <name evidence="4" type="primary">LOC132799703</name>
</gene>
<dbReference type="RefSeq" id="XP_060668148.1">
    <property type="nucleotide sequence ID" value="XM_060812165.1"/>
</dbReference>
<sequence length="190" mass="21864">MTYELKMIKKNKTGELVNRPTDKLVIGVKWVYKTKLNLDGSIQKNKARNDDEMLHWFKEDMMKRYEMTDLGLLHHFLGMGVIQIGLSIFVHQNKYASTLLNKFGLTNCNPFLTPLIANEKLSKEDGSGAADEEFYRRIVGSLMYLTATRLDIMFAANLLARFMHCPTKKHLGIAKRVLRYVKGTLDYGLQ</sequence>